<dbReference type="RefSeq" id="WP_007989067.1">
    <property type="nucleotide sequence ID" value="NZ_BAEM01000034.1"/>
</dbReference>
<dbReference type="Pfam" id="PF01757">
    <property type="entry name" value="Acyl_transf_3"/>
    <property type="match status" value="1"/>
</dbReference>
<keyword evidence="1" id="KW-0812">Transmembrane</keyword>
<evidence type="ECO:0000256" key="1">
    <source>
        <dbReference type="SAM" id="Phobius"/>
    </source>
</evidence>
<evidence type="ECO:0000313" key="3">
    <source>
        <dbReference type="EMBL" id="GAC10810.1"/>
    </source>
</evidence>
<dbReference type="EMBL" id="BAEM01000034">
    <property type="protein sequence ID" value="GAC10810.1"/>
    <property type="molecule type" value="Genomic_DNA"/>
</dbReference>
<feature type="transmembrane region" description="Helical" evidence="1">
    <location>
        <begin position="276"/>
        <end position="295"/>
    </location>
</feature>
<dbReference type="GO" id="GO:0000271">
    <property type="term" value="P:polysaccharide biosynthetic process"/>
    <property type="evidence" value="ECO:0007669"/>
    <property type="project" value="TreeGrafter"/>
</dbReference>
<feature type="transmembrane region" description="Helical" evidence="1">
    <location>
        <begin position="307"/>
        <end position="328"/>
    </location>
</feature>
<dbReference type="PANTHER" id="PTHR23028">
    <property type="entry name" value="ACETYLTRANSFERASE"/>
    <property type="match status" value="1"/>
</dbReference>
<dbReference type="PANTHER" id="PTHR23028:SF131">
    <property type="entry name" value="BLR2367 PROTEIN"/>
    <property type="match status" value="1"/>
</dbReference>
<protein>
    <submittedName>
        <fullName evidence="3">Acyltransferase 3</fullName>
    </submittedName>
</protein>
<reference evidence="3 4" key="1">
    <citation type="journal article" date="2017" name="Antonie Van Leeuwenhoek">
        <title>Rhizobium rhizosphaerae sp. nov., a novel species isolated from rice rhizosphere.</title>
        <authorList>
            <person name="Zhao J.J."/>
            <person name="Zhang J."/>
            <person name="Zhang R.J."/>
            <person name="Zhang C.W."/>
            <person name="Yin H.Q."/>
            <person name="Zhang X.X."/>
        </authorList>
    </citation>
    <scope>NUCLEOTIDE SEQUENCE [LARGE SCALE GENOMIC DNA]</scope>
    <source>
        <strain evidence="3 4">S18K6</strain>
    </source>
</reference>
<sequence>MFGAYRTVLALMVVFYHIGGIPHIGSYAVFGFYALSGYLMTFVIQKTYGYKAIGLKKYAFNRFLRIYPMYWASIIFSIILIMLVGEQNSAEYHKALFLPDNLIDSLKNLFLFFPFRETPRLTPPAWALTVEVFYYILIGVGLSKHKKVVICWFVLSVIYHVVIGLFQFGFEHRYYTIPAASLPFSVGALIFHYRESLQALMNNNRLTKNSFFPYSLGTAILFNWYLGRQVKQEFFDLDNLFFYSNFGLCVLMIIVLKEKKSLPFISKKLDNWFGNFSYPIYLIHYQVALVVLNGMDFFGQQYIRPDFTLMLISLPFLFLFSWLLIFVLEKPIEHIRQKIKQKRKLALHTQ</sequence>
<dbReference type="GO" id="GO:0016747">
    <property type="term" value="F:acyltransferase activity, transferring groups other than amino-acyl groups"/>
    <property type="evidence" value="ECO:0007669"/>
    <property type="project" value="InterPro"/>
</dbReference>
<keyword evidence="1" id="KW-1133">Transmembrane helix</keyword>
<dbReference type="AlphaFoldDB" id="A0AAV3V294"/>
<keyword evidence="1" id="KW-0472">Membrane</keyword>
<feature type="domain" description="Acyltransferase 3" evidence="2">
    <location>
        <begin position="6"/>
        <end position="325"/>
    </location>
</feature>
<name>A0AAV3V294_9ALTE</name>
<feature type="transmembrane region" description="Helical" evidence="1">
    <location>
        <begin position="211"/>
        <end position="227"/>
    </location>
</feature>
<dbReference type="GO" id="GO:0016020">
    <property type="term" value="C:membrane"/>
    <property type="evidence" value="ECO:0007669"/>
    <property type="project" value="TreeGrafter"/>
</dbReference>
<feature type="transmembrane region" description="Helical" evidence="1">
    <location>
        <begin position="24"/>
        <end position="44"/>
    </location>
</feature>
<dbReference type="Proteomes" id="UP000006320">
    <property type="component" value="Unassembled WGS sequence"/>
</dbReference>
<accession>A0AAV3V294</accession>
<feature type="transmembrane region" description="Helical" evidence="1">
    <location>
        <begin position="239"/>
        <end position="256"/>
    </location>
</feature>
<feature type="transmembrane region" description="Helical" evidence="1">
    <location>
        <begin position="64"/>
        <end position="84"/>
    </location>
</feature>
<keyword evidence="3" id="KW-0808">Transferase</keyword>
<organism evidence="3 4">
    <name type="scientific">Paraglaciecola chathamensis S18K6</name>
    <dbReference type="NCBI Taxonomy" id="1127672"/>
    <lineage>
        <taxon>Bacteria</taxon>
        <taxon>Pseudomonadati</taxon>
        <taxon>Pseudomonadota</taxon>
        <taxon>Gammaproteobacteria</taxon>
        <taxon>Alteromonadales</taxon>
        <taxon>Alteromonadaceae</taxon>
        <taxon>Paraglaciecola</taxon>
    </lineage>
</organism>
<dbReference type="InterPro" id="IPR050879">
    <property type="entry name" value="Acyltransferase_3"/>
</dbReference>
<feature type="transmembrane region" description="Helical" evidence="1">
    <location>
        <begin position="149"/>
        <end position="168"/>
    </location>
</feature>
<evidence type="ECO:0000259" key="2">
    <source>
        <dbReference type="Pfam" id="PF01757"/>
    </source>
</evidence>
<keyword evidence="3" id="KW-0012">Acyltransferase</keyword>
<feature type="transmembrane region" description="Helical" evidence="1">
    <location>
        <begin position="174"/>
        <end position="191"/>
    </location>
</feature>
<gene>
    <name evidence="3" type="ORF">GCHA_2867</name>
</gene>
<comment type="caution">
    <text evidence="3">The sequence shown here is derived from an EMBL/GenBank/DDBJ whole genome shotgun (WGS) entry which is preliminary data.</text>
</comment>
<dbReference type="InterPro" id="IPR002656">
    <property type="entry name" value="Acyl_transf_3_dom"/>
</dbReference>
<feature type="transmembrane region" description="Helical" evidence="1">
    <location>
        <begin position="125"/>
        <end position="142"/>
    </location>
</feature>
<proteinExistence type="predicted"/>
<evidence type="ECO:0000313" key="4">
    <source>
        <dbReference type="Proteomes" id="UP000006320"/>
    </source>
</evidence>